<sequence>MARHQVILFSSALMLSIMLIFVTLFIQHHFMLASFLFVMLTFLPFVIRFERRKVSGRELVLLAVLSAIAAVSRVPFASIPSVQPTTFVIIITGLALGAESGFVVGALAALVSNLFLGQGPWTPWQMYSWGMIGLAAGLLRHTKFMKWSIGRYVFGFISGILFGWVMNIWFFVGNIDQITISHILASFGASLYFDLAHALSNVFFLAVFGKAWIKILLRFKKKYGLLDR</sequence>
<dbReference type="PIRSF" id="PIRSF037395">
    <property type="entry name" value="UCP037395_ABCper"/>
    <property type="match status" value="1"/>
</dbReference>
<reference evidence="2 3" key="1">
    <citation type="submission" date="2016-01" db="EMBL/GenBank/DDBJ databases">
        <title>Genome Sequences of Twelve Sporeforming Bacillus Species Isolated from Foods.</title>
        <authorList>
            <person name="Berendsen E.M."/>
            <person name="Wells-Bennik M.H."/>
            <person name="Krawcyk A.O."/>
            <person name="De Jong A."/>
            <person name="Holsappel S."/>
            <person name="Eijlander R.T."/>
            <person name="Kuipers O.P."/>
        </authorList>
    </citation>
    <scope>NUCLEOTIDE SEQUENCE [LARGE SCALE GENOMIC DNA]</scope>
    <source>
        <strain evidence="2 3">B4102</strain>
    </source>
</reference>
<evidence type="ECO:0000256" key="1">
    <source>
        <dbReference type="SAM" id="Phobius"/>
    </source>
</evidence>
<dbReference type="RefSeq" id="WP_066227892.1">
    <property type="nucleotide sequence ID" value="NZ_LQYN01000016.1"/>
</dbReference>
<dbReference type="STRING" id="46224.B4102_0375"/>
<feature type="transmembrane region" description="Helical" evidence="1">
    <location>
        <begin position="59"/>
        <end position="76"/>
    </location>
</feature>
<dbReference type="Proteomes" id="UP000075666">
    <property type="component" value="Unassembled WGS sequence"/>
</dbReference>
<keyword evidence="1" id="KW-0472">Membrane</keyword>
<dbReference type="InterPro" id="IPR017196">
    <property type="entry name" value="ECF_substrate-spec_UCP037395"/>
</dbReference>
<dbReference type="InterPro" id="IPR024529">
    <property type="entry name" value="ECF_trnsprt_substrate-spec"/>
</dbReference>
<feature type="transmembrane region" description="Helical" evidence="1">
    <location>
        <begin position="192"/>
        <end position="213"/>
    </location>
</feature>
<protein>
    <recommendedName>
        <fullName evidence="4">ECF transporter S component</fullName>
    </recommendedName>
</protein>
<name>A0A150LCY6_9BACI</name>
<evidence type="ECO:0008006" key="4">
    <source>
        <dbReference type="Google" id="ProtNLM"/>
    </source>
</evidence>
<proteinExistence type="predicted"/>
<feature type="transmembrane region" description="Helical" evidence="1">
    <location>
        <begin position="30"/>
        <end position="47"/>
    </location>
</feature>
<evidence type="ECO:0000313" key="3">
    <source>
        <dbReference type="Proteomes" id="UP000075666"/>
    </source>
</evidence>
<keyword evidence="1" id="KW-1133">Transmembrane helix</keyword>
<accession>A0A150LCY6</accession>
<dbReference type="GO" id="GO:0022857">
    <property type="term" value="F:transmembrane transporter activity"/>
    <property type="evidence" value="ECO:0007669"/>
    <property type="project" value="InterPro"/>
</dbReference>
<dbReference type="PATRIC" id="fig|46224.3.peg.1244"/>
<evidence type="ECO:0000313" key="2">
    <source>
        <dbReference type="EMBL" id="KYD10191.1"/>
    </source>
</evidence>
<dbReference type="Pfam" id="PF12822">
    <property type="entry name" value="ECF_trnsprt"/>
    <property type="match status" value="1"/>
</dbReference>
<feature type="transmembrane region" description="Helical" evidence="1">
    <location>
        <begin position="152"/>
        <end position="172"/>
    </location>
</feature>
<feature type="transmembrane region" description="Helical" evidence="1">
    <location>
        <begin position="88"/>
        <end position="112"/>
    </location>
</feature>
<keyword evidence="1" id="KW-0812">Transmembrane</keyword>
<dbReference type="OrthoDB" id="5198189at2"/>
<organism evidence="2 3">
    <name type="scientific">Heyndrickxia sporothermodurans</name>
    <dbReference type="NCBI Taxonomy" id="46224"/>
    <lineage>
        <taxon>Bacteria</taxon>
        <taxon>Bacillati</taxon>
        <taxon>Bacillota</taxon>
        <taxon>Bacilli</taxon>
        <taxon>Bacillales</taxon>
        <taxon>Bacillaceae</taxon>
        <taxon>Heyndrickxia</taxon>
    </lineage>
</organism>
<dbReference type="EMBL" id="LQYN01000016">
    <property type="protein sequence ID" value="KYD10191.1"/>
    <property type="molecule type" value="Genomic_DNA"/>
</dbReference>
<feature type="transmembrane region" description="Helical" evidence="1">
    <location>
        <begin position="6"/>
        <end position="25"/>
    </location>
</feature>
<gene>
    <name evidence="2" type="ORF">B4102_0375</name>
</gene>
<comment type="caution">
    <text evidence="2">The sequence shown here is derived from an EMBL/GenBank/DDBJ whole genome shotgun (WGS) entry which is preliminary data.</text>
</comment>
<keyword evidence="3" id="KW-1185">Reference proteome</keyword>
<dbReference type="Gene3D" id="1.10.1760.20">
    <property type="match status" value="1"/>
</dbReference>
<dbReference type="AlphaFoldDB" id="A0A150LCY6"/>